<keyword evidence="6" id="KW-0812">Transmembrane</keyword>
<keyword evidence="2" id="KW-0372">Hormone</keyword>
<dbReference type="GO" id="GO:0019722">
    <property type="term" value="P:calcium-mediated signaling"/>
    <property type="evidence" value="ECO:0007669"/>
    <property type="project" value="TreeGrafter"/>
</dbReference>
<keyword evidence="8" id="KW-1185">Reference proteome</keyword>
<keyword evidence="4" id="KW-1015">Disulfide bond</keyword>
<sequence length="179" mass="19180">TALLLCHQPSTPLPRHLPGARSRSRPPPPAASRPPFINLISSVRATFLLFEISAPPPPPPPAMPPWAATPVLPLLILLLLLLLVQGRGGHGAITIATLDMDVDMGVEAAQMGAEPAAHGRLLWATDGERRYISYDALRGDAMLCSRPGVPYYNCRISTTANPYTGGCESITRCRDDDPS</sequence>
<dbReference type="GO" id="GO:0005179">
    <property type="term" value="F:hormone activity"/>
    <property type="evidence" value="ECO:0007669"/>
    <property type="project" value="UniProtKB-KW"/>
</dbReference>
<evidence type="ECO:0000256" key="2">
    <source>
        <dbReference type="ARBA" id="ARBA00022702"/>
    </source>
</evidence>
<dbReference type="PANTHER" id="PTHR33136:SF36">
    <property type="entry name" value="PROTEIN RALF-LIKE 31"/>
    <property type="match status" value="1"/>
</dbReference>
<reference evidence="8" key="2">
    <citation type="journal article" date="2017" name="Nat. Plants">
        <title>The Aegilops tauschii genome reveals multiple impacts of transposons.</title>
        <authorList>
            <person name="Zhao G."/>
            <person name="Zou C."/>
            <person name="Li K."/>
            <person name="Wang K."/>
            <person name="Li T."/>
            <person name="Gao L."/>
            <person name="Zhang X."/>
            <person name="Wang H."/>
            <person name="Yang Z."/>
            <person name="Liu X."/>
            <person name="Jiang W."/>
            <person name="Mao L."/>
            <person name="Kong X."/>
            <person name="Jiao Y."/>
            <person name="Jia J."/>
        </authorList>
    </citation>
    <scope>NUCLEOTIDE SEQUENCE [LARGE SCALE GENOMIC DNA]</scope>
    <source>
        <strain evidence="8">cv. AL8/78</strain>
    </source>
</reference>
<reference evidence="7" key="3">
    <citation type="journal article" date="2017" name="Nature">
        <title>Genome sequence of the progenitor of the wheat D genome Aegilops tauschii.</title>
        <authorList>
            <person name="Luo M.C."/>
            <person name="Gu Y.Q."/>
            <person name="Puiu D."/>
            <person name="Wang H."/>
            <person name="Twardziok S.O."/>
            <person name="Deal K.R."/>
            <person name="Huo N."/>
            <person name="Zhu T."/>
            <person name="Wang L."/>
            <person name="Wang Y."/>
            <person name="McGuire P.E."/>
            <person name="Liu S."/>
            <person name="Long H."/>
            <person name="Ramasamy R.K."/>
            <person name="Rodriguez J.C."/>
            <person name="Van S.L."/>
            <person name="Yuan L."/>
            <person name="Wang Z."/>
            <person name="Xia Z."/>
            <person name="Xiao L."/>
            <person name="Anderson O.D."/>
            <person name="Ouyang S."/>
            <person name="Liang Y."/>
            <person name="Zimin A.V."/>
            <person name="Pertea G."/>
            <person name="Qi P."/>
            <person name="Bennetzen J.L."/>
            <person name="Dai X."/>
            <person name="Dawson M.W."/>
            <person name="Muller H.G."/>
            <person name="Kugler K."/>
            <person name="Rivarola-Duarte L."/>
            <person name="Spannagl M."/>
            <person name="Mayer K.F.X."/>
            <person name="Lu F.H."/>
            <person name="Bevan M.W."/>
            <person name="Leroy P."/>
            <person name="Li P."/>
            <person name="You F.M."/>
            <person name="Sun Q."/>
            <person name="Liu Z."/>
            <person name="Lyons E."/>
            <person name="Wicker T."/>
            <person name="Salzberg S.L."/>
            <person name="Devos K.M."/>
            <person name="Dvorak J."/>
        </authorList>
    </citation>
    <scope>NUCLEOTIDE SEQUENCE [LARGE SCALE GENOMIC DNA]</scope>
    <source>
        <strain evidence="7">cv. AL8/78</strain>
    </source>
</reference>
<dbReference type="InterPro" id="IPR008801">
    <property type="entry name" value="RALF"/>
</dbReference>
<organism evidence="7 8">
    <name type="scientific">Aegilops tauschii subsp. strangulata</name>
    <name type="common">Goatgrass</name>
    <dbReference type="NCBI Taxonomy" id="200361"/>
    <lineage>
        <taxon>Eukaryota</taxon>
        <taxon>Viridiplantae</taxon>
        <taxon>Streptophyta</taxon>
        <taxon>Embryophyta</taxon>
        <taxon>Tracheophyta</taxon>
        <taxon>Spermatophyta</taxon>
        <taxon>Magnoliopsida</taxon>
        <taxon>Liliopsida</taxon>
        <taxon>Poales</taxon>
        <taxon>Poaceae</taxon>
        <taxon>BOP clade</taxon>
        <taxon>Pooideae</taxon>
        <taxon>Triticodae</taxon>
        <taxon>Triticeae</taxon>
        <taxon>Triticinae</taxon>
        <taxon>Aegilops</taxon>
    </lineage>
</organism>
<feature type="region of interest" description="Disordered" evidence="5">
    <location>
        <begin position="9"/>
        <end position="35"/>
    </location>
</feature>
<dbReference type="AlphaFoldDB" id="A0A453SAP9"/>
<evidence type="ECO:0000256" key="1">
    <source>
        <dbReference type="ARBA" id="ARBA00009178"/>
    </source>
</evidence>
<evidence type="ECO:0000313" key="7">
    <source>
        <dbReference type="EnsemblPlants" id="AET7Gv20871200.9"/>
    </source>
</evidence>
<reference evidence="7" key="5">
    <citation type="journal article" date="2021" name="G3 (Bethesda)">
        <title>Aegilops tauschii genome assembly Aet v5.0 features greater sequence contiguity and improved annotation.</title>
        <authorList>
            <person name="Wang L."/>
            <person name="Zhu T."/>
            <person name="Rodriguez J.C."/>
            <person name="Deal K.R."/>
            <person name="Dubcovsky J."/>
            <person name="McGuire P.E."/>
            <person name="Lux T."/>
            <person name="Spannagl M."/>
            <person name="Mayer K.F.X."/>
            <person name="Baldrich P."/>
            <person name="Meyers B.C."/>
            <person name="Huo N."/>
            <person name="Gu Y.Q."/>
            <person name="Zhou H."/>
            <person name="Devos K.M."/>
            <person name="Bennetzen J.L."/>
            <person name="Unver T."/>
            <person name="Budak H."/>
            <person name="Gulick P.J."/>
            <person name="Galiba G."/>
            <person name="Kalapos B."/>
            <person name="Nelson D.R."/>
            <person name="Li P."/>
            <person name="You F.M."/>
            <person name="Luo M.C."/>
            <person name="Dvorak J."/>
        </authorList>
    </citation>
    <scope>NUCLEOTIDE SEQUENCE [LARGE SCALE GENOMIC DNA]</scope>
    <source>
        <strain evidence="7">cv. AL8/78</strain>
    </source>
</reference>
<dbReference type="Proteomes" id="UP000015105">
    <property type="component" value="Chromosome 7D"/>
</dbReference>
<dbReference type="GO" id="GO:0009506">
    <property type="term" value="C:plasmodesma"/>
    <property type="evidence" value="ECO:0007669"/>
    <property type="project" value="TreeGrafter"/>
</dbReference>
<evidence type="ECO:0000256" key="3">
    <source>
        <dbReference type="ARBA" id="ARBA00022729"/>
    </source>
</evidence>
<reference evidence="7" key="4">
    <citation type="submission" date="2019-03" db="UniProtKB">
        <authorList>
            <consortium name="EnsemblPlants"/>
        </authorList>
    </citation>
    <scope>IDENTIFICATION</scope>
</reference>
<dbReference type="PANTHER" id="PTHR33136">
    <property type="entry name" value="RAPID ALKALINIZATION FACTOR-LIKE"/>
    <property type="match status" value="1"/>
</dbReference>
<name>A0A453SAP9_AEGTS</name>
<dbReference type="Gramene" id="AET7Gv20871200.9">
    <property type="protein sequence ID" value="AET7Gv20871200.9"/>
    <property type="gene ID" value="AET7Gv20871200"/>
</dbReference>
<keyword evidence="6" id="KW-1133">Transmembrane helix</keyword>
<keyword evidence="3" id="KW-0732">Signal</keyword>
<dbReference type="STRING" id="200361.A0A453SAP9"/>
<dbReference type="EnsemblPlants" id="AET7Gv20871200.9">
    <property type="protein sequence ID" value="AET7Gv20871200.9"/>
    <property type="gene ID" value="AET7Gv20871200"/>
</dbReference>
<feature type="transmembrane region" description="Helical" evidence="6">
    <location>
        <begin position="66"/>
        <end position="84"/>
    </location>
</feature>
<dbReference type="Pfam" id="PF05498">
    <property type="entry name" value="RALF"/>
    <property type="match status" value="1"/>
</dbReference>
<reference evidence="8" key="1">
    <citation type="journal article" date="2014" name="Science">
        <title>Ancient hybridizations among the ancestral genomes of bread wheat.</title>
        <authorList>
            <consortium name="International Wheat Genome Sequencing Consortium,"/>
            <person name="Marcussen T."/>
            <person name="Sandve S.R."/>
            <person name="Heier L."/>
            <person name="Spannagl M."/>
            <person name="Pfeifer M."/>
            <person name="Jakobsen K.S."/>
            <person name="Wulff B.B."/>
            <person name="Steuernagel B."/>
            <person name="Mayer K.F."/>
            <person name="Olsen O.A."/>
        </authorList>
    </citation>
    <scope>NUCLEOTIDE SEQUENCE [LARGE SCALE GENOMIC DNA]</scope>
    <source>
        <strain evidence="8">cv. AL8/78</strain>
    </source>
</reference>
<evidence type="ECO:0000313" key="8">
    <source>
        <dbReference type="Proteomes" id="UP000015105"/>
    </source>
</evidence>
<evidence type="ECO:0000256" key="5">
    <source>
        <dbReference type="SAM" id="MobiDB-lite"/>
    </source>
</evidence>
<evidence type="ECO:0000256" key="6">
    <source>
        <dbReference type="SAM" id="Phobius"/>
    </source>
</evidence>
<keyword evidence="6" id="KW-0472">Membrane</keyword>
<comment type="similarity">
    <text evidence="1">Belongs to the plant rapid alkalinization factor (RALF) family.</text>
</comment>
<proteinExistence type="inferred from homology"/>
<protein>
    <submittedName>
        <fullName evidence="7">Uncharacterized protein</fullName>
    </submittedName>
</protein>
<accession>A0A453SAP9</accession>
<evidence type="ECO:0000256" key="4">
    <source>
        <dbReference type="ARBA" id="ARBA00023157"/>
    </source>
</evidence>